<dbReference type="InterPro" id="IPR047262">
    <property type="entry name" value="PRX-like1"/>
</dbReference>
<keyword evidence="1" id="KW-0732">Signal</keyword>
<dbReference type="GO" id="GO:0016491">
    <property type="term" value="F:oxidoreductase activity"/>
    <property type="evidence" value="ECO:0007669"/>
    <property type="project" value="InterPro"/>
</dbReference>
<evidence type="ECO:0000313" key="3">
    <source>
        <dbReference type="EMBL" id="SPE27614.1"/>
    </source>
</evidence>
<feature type="signal peptide" evidence="1">
    <location>
        <begin position="1"/>
        <end position="26"/>
    </location>
</feature>
<evidence type="ECO:0000313" key="4">
    <source>
        <dbReference type="Proteomes" id="UP000239735"/>
    </source>
</evidence>
<dbReference type="Gene3D" id="3.40.30.10">
    <property type="entry name" value="Glutaredoxin"/>
    <property type="match status" value="1"/>
</dbReference>
<organism evidence="3 4">
    <name type="scientific">Candidatus Sulfuritelmatomonas gaucii</name>
    <dbReference type="NCBI Taxonomy" id="2043161"/>
    <lineage>
        <taxon>Bacteria</taxon>
        <taxon>Pseudomonadati</taxon>
        <taxon>Acidobacteriota</taxon>
        <taxon>Terriglobia</taxon>
        <taxon>Terriglobales</taxon>
        <taxon>Acidobacteriaceae</taxon>
        <taxon>Candidatus Sulfuritelmatomonas</taxon>
    </lineage>
</organism>
<sequence>MKSIPFLASVAALAAALVPVSSHAQAVVGSQSPNFTATDSHGRTHALNEYRGKYVVLEWHNQGCPYTRKHYVSGNMQSLQKEWTQKGVVWFTVISSAQGQQGYVTDAEENEYLAKMHADPTAVLMDPQGRLGHLFGAKTTPEMYVIDPEGKLIYEGAIDNRPTPDVSDIKGADNYLNDALSEAMAGKPVEHSYTRSYGCSVKYAD</sequence>
<dbReference type="Pfam" id="PF00578">
    <property type="entry name" value="AhpC-TSA"/>
    <property type="match status" value="1"/>
</dbReference>
<feature type="domain" description="Thioredoxin" evidence="2">
    <location>
        <begin position="26"/>
        <end position="181"/>
    </location>
</feature>
<dbReference type="PANTHER" id="PTHR43640">
    <property type="entry name" value="OS07G0260300 PROTEIN"/>
    <property type="match status" value="1"/>
</dbReference>
<dbReference type="AlphaFoldDB" id="A0A2N9LWK7"/>
<evidence type="ECO:0000259" key="2">
    <source>
        <dbReference type="PROSITE" id="PS51352"/>
    </source>
</evidence>
<protein>
    <submittedName>
        <fullName evidence="3">Redoxin</fullName>
    </submittedName>
</protein>
<proteinExistence type="predicted"/>
<feature type="chain" id="PRO_5014899520" evidence="1">
    <location>
        <begin position="27"/>
        <end position="205"/>
    </location>
</feature>
<name>A0A2N9LWK7_9BACT</name>
<dbReference type="InterPro" id="IPR000866">
    <property type="entry name" value="AhpC/TSA"/>
</dbReference>
<dbReference type="PROSITE" id="PS51352">
    <property type="entry name" value="THIOREDOXIN_2"/>
    <property type="match status" value="1"/>
</dbReference>
<dbReference type="PANTHER" id="PTHR43640:SF1">
    <property type="entry name" value="THIOREDOXIN-DEPENDENT PEROXIREDOXIN"/>
    <property type="match status" value="1"/>
</dbReference>
<dbReference type="Proteomes" id="UP000239735">
    <property type="component" value="Unassembled WGS sequence"/>
</dbReference>
<dbReference type="GO" id="GO:0016209">
    <property type="term" value="F:antioxidant activity"/>
    <property type="evidence" value="ECO:0007669"/>
    <property type="project" value="InterPro"/>
</dbReference>
<evidence type="ECO:0000256" key="1">
    <source>
        <dbReference type="SAM" id="SignalP"/>
    </source>
</evidence>
<reference evidence="4" key="1">
    <citation type="submission" date="2018-02" db="EMBL/GenBank/DDBJ databases">
        <authorList>
            <person name="Hausmann B."/>
        </authorList>
    </citation>
    <scope>NUCLEOTIDE SEQUENCE [LARGE SCALE GENOMIC DNA]</scope>
    <source>
        <strain evidence="4">Peat soil MAG SbA5</strain>
    </source>
</reference>
<accession>A0A2N9LWK7</accession>
<dbReference type="InterPro" id="IPR036249">
    <property type="entry name" value="Thioredoxin-like_sf"/>
</dbReference>
<dbReference type="SUPFAM" id="SSF52833">
    <property type="entry name" value="Thioredoxin-like"/>
    <property type="match status" value="1"/>
</dbReference>
<gene>
    <name evidence="3" type="ORF">SBA5_60021</name>
</gene>
<dbReference type="OrthoDB" id="9781543at2"/>
<dbReference type="EMBL" id="OKRB01000119">
    <property type="protein sequence ID" value="SPE27614.1"/>
    <property type="molecule type" value="Genomic_DNA"/>
</dbReference>
<dbReference type="InterPro" id="IPR013766">
    <property type="entry name" value="Thioredoxin_domain"/>
</dbReference>